<protein>
    <recommendedName>
        <fullName evidence="3">(S)-2-haloacid dehalogenase</fullName>
        <ecNumber evidence="3">3.8.1.2</ecNumber>
    </recommendedName>
    <alternativeName>
        <fullName evidence="3">2-haloalkanoic acid dehalogenase</fullName>
    </alternativeName>
    <alternativeName>
        <fullName evidence="3">Halocarboxylic acid halidohydrolase</fullName>
    </alternativeName>
    <alternativeName>
        <fullName evidence="3">L-2-haloacid dehalogenase</fullName>
    </alternativeName>
</protein>
<proteinExistence type="inferred from homology"/>
<dbReference type="EMBL" id="JANUCT010000002">
    <property type="protein sequence ID" value="MCS3902453.1"/>
    <property type="molecule type" value="Genomic_DNA"/>
</dbReference>
<dbReference type="NCBIfam" id="TIGR01428">
    <property type="entry name" value="HAD_type_II"/>
    <property type="match status" value="1"/>
</dbReference>
<dbReference type="SUPFAM" id="SSF56784">
    <property type="entry name" value="HAD-like"/>
    <property type="match status" value="1"/>
</dbReference>
<dbReference type="PANTHER" id="PTHR43316">
    <property type="entry name" value="HYDROLASE, HALOACID DELAHOGENASE-RELATED"/>
    <property type="match status" value="1"/>
</dbReference>
<keyword evidence="2 3" id="KW-0378">Hydrolase</keyword>
<reference evidence="4" key="1">
    <citation type="submission" date="2022-08" db="EMBL/GenBank/DDBJ databases">
        <title>Genomic Encyclopedia of Type Strains, Phase III (KMG-III): the genomes of soil and plant-associated and newly described type strains.</title>
        <authorList>
            <person name="Whitman W."/>
        </authorList>
    </citation>
    <scope>NUCLEOTIDE SEQUENCE</scope>
    <source>
        <strain evidence="4">HMT 1</strain>
    </source>
</reference>
<evidence type="ECO:0000256" key="2">
    <source>
        <dbReference type="ARBA" id="ARBA00022801"/>
    </source>
</evidence>
<dbReference type="Pfam" id="PF13419">
    <property type="entry name" value="HAD_2"/>
    <property type="match status" value="1"/>
</dbReference>
<evidence type="ECO:0000313" key="5">
    <source>
        <dbReference type="Proteomes" id="UP001204445"/>
    </source>
</evidence>
<evidence type="ECO:0000256" key="3">
    <source>
        <dbReference type="RuleBase" id="RU368077"/>
    </source>
</evidence>
<evidence type="ECO:0000256" key="1">
    <source>
        <dbReference type="ARBA" id="ARBA00008106"/>
    </source>
</evidence>
<keyword evidence="5" id="KW-1185">Reference proteome</keyword>
<sequence>MWRQKQLEFAFRRGLMRMYMPFDACIRDALKFSCYTRGLDLDDDRVEALCEQYRRLDKYEDVDAALKALAASGYRLVVLSNGTPDDLAILLDHGGIRHYFEQILSVDAVKSYKPNPEVYELLLRETGSRPSETWMISGNSFDFIGALNHDLNAAYIRRGPDFDSDFWEMTPTLTLDQLTELINLLPNR</sequence>
<dbReference type="Proteomes" id="UP001204445">
    <property type="component" value="Unassembled WGS sequence"/>
</dbReference>
<dbReference type="PANTHER" id="PTHR43316:SF3">
    <property type="entry name" value="HALOACID DEHALOGENASE, TYPE II (AFU_ORTHOLOGUE AFUA_2G07750)-RELATED"/>
    <property type="match status" value="1"/>
</dbReference>
<organism evidence="4 5">
    <name type="scientific">Methylohalomonas lacus</name>
    <dbReference type="NCBI Taxonomy" id="398773"/>
    <lineage>
        <taxon>Bacteria</taxon>
        <taxon>Pseudomonadati</taxon>
        <taxon>Pseudomonadota</taxon>
        <taxon>Gammaproteobacteria</taxon>
        <taxon>Methylohalomonadales</taxon>
        <taxon>Methylohalomonadaceae</taxon>
        <taxon>Methylohalomonas</taxon>
    </lineage>
</organism>
<comment type="catalytic activity">
    <reaction evidence="3">
        <text>an (S)-2-haloacid + H2O = a (2R)-2-hydroxycarboxylate + a halide anion + H(+)</text>
        <dbReference type="Rhea" id="RHEA:11192"/>
        <dbReference type="ChEBI" id="CHEBI:15377"/>
        <dbReference type="ChEBI" id="CHEBI:15378"/>
        <dbReference type="ChEBI" id="CHEBI:16042"/>
        <dbReference type="ChEBI" id="CHEBI:58314"/>
        <dbReference type="ChEBI" id="CHEBI:137405"/>
        <dbReference type="EC" id="3.8.1.2"/>
    </reaction>
</comment>
<dbReference type="PRINTS" id="PR00413">
    <property type="entry name" value="HADHALOGNASE"/>
</dbReference>
<dbReference type="InterPro" id="IPR006439">
    <property type="entry name" value="HAD-SF_hydro_IA"/>
</dbReference>
<dbReference type="InterPro" id="IPR006328">
    <property type="entry name" value="2-HAD"/>
</dbReference>
<dbReference type="NCBIfam" id="TIGR01549">
    <property type="entry name" value="HAD-SF-IA-v1"/>
    <property type="match status" value="1"/>
</dbReference>
<gene>
    <name evidence="4" type="ORF">J2T55_000449</name>
</gene>
<dbReference type="AlphaFoldDB" id="A0AAE3L3N9"/>
<comment type="caution">
    <text evidence="4">The sequence shown here is derived from an EMBL/GenBank/DDBJ whole genome shotgun (WGS) entry which is preliminary data.</text>
</comment>
<comment type="function">
    <text evidence="3">Catalyzes the hydrolytic dehalogenation of small (S)-2-haloalkanoic acids to yield the corresponding (R)-2-hydroxyalkanoic acids.</text>
</comment>
<dbReference type="GO" id="GO:0018784">
    <property type="term" value="F:(S)-2-haloacid dehalogenase activity"/>
    <property type="evidence" value="ECO:0007669"/>
    <property type="project" value="UniProtKB-UniRule"/>
</dbReference>
<dbReference type="EC" id="3.8.1.2" evidence="3"/>
<evidence type="ECO:0000313" key="4">
    <source>
        <dbReference type="EMBL" id="MCS3902453.1"/>
    </source>
</evidence>
<dbReference type="InterPro" id="IPR041492">
    <property type="entry name" value="HAD_2"/>
</dbReference>
<dbReference type="Gene3D" id="1.10.150.240">
    <property type="entry name" value="Putative phosphatase, domain 2"/>
    <property type="match status" value="1"/>
</dbReference>
<comment type="similarity">
    <text evidence="1 3">Belongs to the HAD-like hydrolase superfamily. S-2-haloalkanoic acid dehalogenase family.</text>
</comment>
<name>A0AAE3L3N9_9GAMM</name>
<dbReference type="NCBIfam" id="TIGR01493">
    <property type="entry name" value="HAD-SF-IA-v2"/>
    <property type="match status" value="1"/>
</dbReference>
<accession>A0AAE3L3N9</accession>
<dbReference type="InterPro" id="IPR051540">
    <property type="entry name" value="S-2-haloacid_dehalogenase"/>
</dbReference>
<dbReference type="InterPro" id="IPR036412">
    <property type="entry name" value="HAD-like_sf"/>
</dbReference>
<dbReference type="InterPro" id="IPR023214">
    <property type="entry name" value="HAD_sf"/>
</dbReference>
<dbReference type="Gene3D" id="3.40.50.1000">
    <property type="entry name" value="HAD superfamily/HAD-like"/>
    <property type="match status" value="1"/>
</dbReference>
<dbReference type="InterPro" id="IPR023198">
    <property type="entry name" value="PGP-like_dom2"/>
</dbReference>